<dbReference type="PANTHER" id="PTHR35333:SF5">
    <property type="entry name" value="CONSERVED LIPOPROTEIN LPQF-RELATED"/>
    <property type="match status" value="1"/>
</dbReference>
<keyword evidence="3" id="KW-0378">Hydrolase</keyword>
<keyword evidence="4" id="KW-1185">Reference proteome</keyword>
<comment type="caution">
    <text evidence="3">The sequence shown here is derived from an EMBL/GenBank/DDBJ whole genome shotgun (WGS) entry which is preliminary data.</text>
</comment>
<dbReference type="Pfam" id="PF13354">
    <property type="entry name" value="Beta-lactamase2"/>
    <property type="match status" value="1"/>
</dbReference>
<feature type="domain" description="Beta-lactamase class A catalytic" evidence="2">
    <location>
        <begin position="115"/>
        <end position="306"/>
    </location>
</feature>
<reference evidence="3 4" key="1">
    <citation type="journal article" date="1994" name="Int. J. Syst. Bacteriol.">
        <title>Phylogenetic positions of novel aerobic, bacteriochlorophyll a-containing bacteria and description of Roseococcus thiosulfatophilus gen. nov., sp. nov., Erythromicrobium ramosum gen. nov., sp. nov., and Erythrobacter litoralis sp. nov.</title>
        <authorList>
            <person name="Yurkov V."/>
            <person name="Stackebrandt E."/>
            <person name="Holmes A."/>
            <person name="Fuerst J.A."/>
            <person name="Hugenholtz P."/>
            <person name="Golecki J."/>
            <person name="Gad'on N."/>
            <person name="Gorlenko V.M."/>
            <person name="Kompantseva E.I."/>
            <person name="Drews G."/>
        </authorList>
    </citation>
    <scope>NUCLEOTIDE SEQUENCE [LARGE SCALE GENOMIC DNA]</scope>
    <source>
        <strain evidence="3 4">KR-99</strain>
    </source>
</reference>
<dbReference type="GO" id="GO:0046677">
    <property type="term" value="P:response to antibiotic"/>
    <property type="evidence" value="ECO:0007669"/>
    <property type="project" value="InterPro"/>
</dbReference>
<dbReference type="InterPro" id="IPR012338">
    <property type="entry name" value="Beta-lactam/transpept-like"/>
</dbReference>
<evidence type="ECO:0000256" key="1">
    <source>
        <dbReference type="ARBA" id="ARBA00001526"/>
    </source>
</evidence>
<dbReference type="InterPro" id="IPR045155">
    <property type="entry name" value="Beta-lactam_cat"/>
</dbReference>
<gene>
    <name evidence="3" type="ORF">FG486_09155</name>
</gene>
<dbReference type="SUPFAM" id="SSF56601">
    <property type="entry name" value="beta-lactamase/transpeptidase-like"/>
    <property type="match status" value="1"/>
</dbReference>
<dbReference type="EMBL" id="VDES01000002">
    <property type="protein sequence ID" value="MBA1374506.1"/>
    <property type="molecule type" value="Genomic_DNA"/>
</dbReference>
<proteinExistence type="predicted"/>
<dbReference type="GO" id="GO:0030655">
    <property type="term" value="P:beta-lactam antibiotic catabolic process"/>
    <property type="evidence" value="ECO:0007669"/>
    <property type="project" value="InterPro"/>
</dbReference>
<dbReference type="GO" id="GO:0008800">
    <property type="term" value="F:beta-lactamase activity"/>
    <property type="evidence" value="ECO:0007669"/>
    <property type="project" value="UniProtKB-EC"/>
</dbReference>
<dbReference type="InterPro" id="IPR000871">
    <property type="entry name" value="Beta-lactam_class-A"/>
</dbReference>
<name>A0A7V8RDN9_9SPHN</name>
<evidence type="ECO:0000313" key="3">
    <source>
        <dbReference type="EMBL" id="MBA1374506.1"/>
    </source>
</evidence>
<evidence type="ECO:0000313" key="4">
    <source>
        <dbReference type="Proteomes" id="UP000589292"/>
    </source>
</evidence>
<comment type="catalytic activity">
    <reaction evidence="1">
        <text>a beta-lactam + H2O = a substituted beta-amino acid</text>
        <dbReference type="Rhea" id="RHEA:20401"/>
        <dbReference type="ChEBI" id="CHEBI:15377"/>
        <dbReference type="ChEBI" id="CHEBI:35627"/>
        <dbReference type="ChEBI" id="CHEBI:140347"/>
        <dbReference type="EC" id="3.5.2.6"/>
    </reaction>
</comment>
<dbReference type="AlphaFoldDB" id="A0A7V8RDN9"/>
<evidence type="ECO:0000259" key="2">
    <source>
        <dbReference type="Pfam" id="PF13354"/>
    </source>
</evidence>
<dbReference type="PANTHER" id="PTHR35333">
    <property type="entry name" value="BETA-LACTAMASE"/>
    <property type="match status" value="1"/>
</dbReference>
<protein>
    <submittedName>
        <fullName evidence="3">Serine hydrolase</fullName>
    </submittedName>
</protein>
<dbReference type="Proteomes" id="UP000589292">
    <property type="component" value="Unassembled WGS sequence"/>
</dbReference>
<sequence length="396" mass="42138">MLALLQGKAKAADIFNPAFVAAVPEAQLAQVVAGLKAQHGEPQAVVAVRPMDARSASIDIRFDRAIVTFTIGMLDGKLSGLFITGTRTKDDSLDKVTADIAALPGRTGLIVQKLTDTGAETLASRSSDERFAIASVFKLYVLAEIDRAVRAGERKWSDVLPLTQKSHPSGITQDWPDNAPMTLQTLATLMISVSDNSATDTLIAAIGQKRLAAIVRASGHANPSDMIPLLSTQAVTGLKMPSNAALRDRFLAADDAAQTKLLAEGSDALRLKNLDLSVYTGGPNQIDTVEWFASPADIARLLAKLEREGDPVTRAILKINPGIPPVNAKRWDYLGYKGGSEPGIMAMSFLLRSKTGERYAVSALVNNPAADIDQPGFVTLMARLLDQLAGPPATHP</sequence>
<organism evidence="3 4">
    <name type="scientific">Sphingomonas ursincola</name>
    <dbReference type="NCBI Taxonomy" id="56361"/>
    <lineage>
        <taxon>Bacteria</taxon>
        <taxon>Pseudomonadati</taxon>
        <taxon>Pseudomonadota</taxon>
        <taxon>Alphaproteobacteria</taxon>
        <taxon>Sphingomonadales</taxon>
        <taxon>Sphingomonadaceae</taxon>
        <taxon>Sphingomonas</taxon>
    </lineage>
</organism>
<dbReference type="RefSeq" id="WP_181267308.1">
    <property type="nucleotide sequence ID" value="NZ_BAAAGB010000001.1"/>
</dbReference>
<dbReference type="Gene3D" id="3.40.710.10">
    <property type="entry name" value="DD-peptidase/beta-lactamase superfamily"/>
    <property type="match status" value="1"/>
</dbReference>
<accession>A0A7V8RDN9</accession>